<protein>
    <submittedName>
        <fullName evidence="1">Uncharacterized protein</fullName>
    </submittedName>
</protein>
<keyword evidence="2" id="KW-1185">Reference proteome</keyword>
<comment type="caution">
    <text evidence="1">The sequence shown here is derived from an EMBL/GenBank/DDBJ whole genome shotgun (WGS) entry which is preliminary data.</text>
</comment>
<gene>
    <name evidence="1" type="ORF">L1987_84908</name>
</gene>
<reference evidence="1 2" key="2">
    <citation type="journal article" date="2022" name="Mol. Ecol. Resour.">
        <title>The genomes of chicory, endive, great burdock and yacon provide insights into Asteraceae paleo-polyploidization history and plant inulin production.</title>
        <authorList>
            <person name="Fan W."/>
            <person name="Wang S."/>
            <person name="Wang H."/>
            <person name="Wang A."/>
            <person name="Jiang F."/>
            <person name="Liu H."/>
            <person name="Zhao H."/>
            <person name="Xu D."/>
            <person name="Zhang Y."/>
        </authorList>
    </citation>
    <scope>NUCLEOTIDE SEQUENCE [LARGE SCALE GENOMIC DNA]</scope>
    <source>
        <strain evidence="2">cv. Yunnan</strain>
        <tissue evidence="1">Leaves</tissue>
    </source>
</reference>
<dbReference type="Proteomes" id="UP001056120">
    <property type="component" value="Linkage Group LG29"/>
</dbReference>
<dbReference type="EMBL" id="CM042046">
    <property type="protein sequence ID" value="KAI3675319.1"/>
    <property type="molecule type" value="Genomic_DNA"/>
</dbReference>
<sequence length="282" mass="32278">MFSNSSTLHELKLNIQAEDKDLKLGDVDTTVEGLAECLKKEENQTKLLSPSIYRVPNTLKVHNLSSFNPRMVSIGPLHRDDLNLQASEGEKAAHVLNLLRRLGSTQKETLQACARKVNASIDKIRSCYAETIIVSGNELAKMMVMDACFILEFLYRVTKEENPNLENEMFNQFRMYDLMLLENQIPFFVLEDIFECTISKFDQGVSLINLIHTVIKHVNPFKEQKFKRTFSTNTTHHHILSLLHECYQYEGAMSLGFSNSRFPTAVELDRAGVNFKRARDAE</sequence>
<accession>A0ACB8XWM9</accession>
<evidence type="ECO:0000313" key="2">
    <source>
        <dbReference type="Proteomes" id="UP001056120"/>
    </source>
</evidence>
<name>A0ACB8XWM9_9ASTR</name>
<reference evidence="2" key="1">
    <citation type="journal article" date="2022" name="Mol. Ecol. Resour.">
        <title>The genomes of chicory, endive, great burdock and yacon provide insights into Asteraceae palaeo-polyploidization history and plant inulin production.</title>
        <authorList>
            <person name="Fan W."/>
            <person name="Wang S."/>
            <person name="Wang H."/>
            <person name="Wang A."/>
            <person name="Jiang F."/>
            <person name="Liu H."/>
            <person name="Zhao H."/>
            <person name="Xu D."/>
            <person name="Zhang Y."/>
        </authorList>
    </citation>
    <scope>NUCLEOTIDE SEQUENCE [LARGE SCALE GENOMIC DNA]</scope>
    <source>
        <strain evidence="2">cv. Yunnan</strain>
    </source>
</reference>
<organism evidence="1 2">
    <name type="scientific">Smallanthus sonchifolius</name>
    <dbReference type="NCBI Taxonomy" id="185202"/>
    <lineage>
        <taxon>Eukaryota</taxon>
        <taxon>Viridiplantae</taxon>
        <taxon>Streptophyta</taxon>
        <taxon>Embryophyta</taxon>
        <taxon>Tracheophyta</taxon>
        <taxon>Spermatophyta</taxon>
        <taxon>Magnoliopsida</taxon>
        <taxon>eudicotyledons</taxon>
        <taxon>Gunneridae</taxon>
        <taxon>Pentapetalae</taxon>
        <taxon>asterids</taxon>
        <taxon>campanulids</taxon>
        <taxon>Asterales</taxon>
        <taxon>Asteraceae</taxon>
        <taxon>Asteroideae</taxon>
        <taxon>Heliantheae alliance</taxon>
        <taxon>Millerieae</taxon>
        <taxon>Smallanthus</taxon>
    </lineage>
</organism>
<evidence type="ECO:0000313" key="1">
    <source>
        <dbReference type="EMBL" id="KAI3675319.1"/>
    </source>
</evidence>
<proteinExistence type="predicted"/>